<reference evidence="1 2" key="1">
    <citation type="submission" date="2016-02" db="EMBL/GenBank/DDBJ databases">
        <title>Genome analysis of coral dinoflagellate symbionts highlights evolutionary adaptations to a symbiotic lifestyle.</title>
        <authorList>
            <person name="Aranda M."/>
            <person name="Li Y."/>
            <person name="Liew Y.J."/>
            <person name="Baumgarten S."/>
            <person name="Simakov O."/>
            <person name="Wilson M."/>
            <person name="Piel J."/>
            <person name="Ashoor H."/>
            <person name="Bougouffa S."/>
            <person name="Bajic V.B."/>
            <person name="Ryu T."/>
            <person name="Ravasi T."/>
            <person name="Bayer T."/>
            <person name="Micklem G."/>
            <person name="Kim H."/>
            <person name="Bhak J."/>
            <person name="Lajeunesse T.C."/>
            <person name="Voolstra C.R."/>
        </authorList>
    </citation>
    <scope>NUCLEOTIDE SEQUENCE [LARGE SCALE GENOMIC DNA]</scope>
    <source>
        <strain evidence="1 2">CCMP2467</strain>
    </source>
</reference>
<evidence type="ECO:0000313" key="1">
    <source>
        <dbReference type="EMBL" id="OLP75109.1"/>
    </source>
</evidence>
<organism evidence="1 2">
    <name type="scientific">Symbiodinium microadriaticum</name>
    <name type="common">Dinoflagellate</name>
    <name type="synonym">Zooxanthella microadriatica</name>
    <dbReference type="NCBI Taxonomy" id="2951"/>
    <lineage>
        <taxon>Eukaryota</taxon>
        <taxon>Sar</taxon>
        <taxon>Alveolata</taxon>
        <taxon>Dinophyceae</taxon>
        <taxon>Suessiales</taxon>
        <taxon>Symbiodiniaceae</taxon>
        <taxon>Symbiodinium</taxon>
    </lineage>
</organism>
<accession>A0A1Q9BWQ8</accession>
<name>A0A1Q9BWQ8_SYMMI</name>
<dbReference type="AlphaFoldDB" id="A0A1Q9BWQ8"/>
<dbReference type="EMBL" id="LSRX01002789">
    <property type="protein sequence ID" value="OLP75109.1"/>
    <property type="molecule type" value="Genomic_DNA"/>
</dbReference>
<protein>
    <submittedName>
        <fullName evidence="1">Uncharacterized protein</fullName>
    </submittedName>
</protein>
<evidence type="ECO:0000313" key="2">
    <source>
        <dbReference type="Proteomes" id="UP000186817"/>
    </source>
</evidence>
<comment type="caution">
    <text evidence="1">The sequence shown here is derived from an EMBL/GenBank/DDBJ whole genome shotgun (WGS) entry which is preliminary data.</text>
</comment>
<dbReference type="Proteomes" id="UP000186817">
    <property type="component" value="Unassembled WGS sequence"/>
</dbReference>
<gene>
    <name evidence="1" type="ORF">AK812_SmicGene45149</name>
</gene>
<sequence>MGRPKKPEYDLDFVRNPGLPPEQVASELSHALRLKGADIPGEAVASLRARVEEFATMAAASAAGATLPTAREDYLIQGGDSSDVDAQLTEDDCTNWIHTLSRARLMLIYFFGKAGDCNGSE</sequence>
<proteinExistence type="predicted"/>
<keyword evidence="2" id="KW-1185">Reference proteome</keyword>